<reference evidence="2" key="1">
    <citation type="submission" date="2020-11" db="EMBL/GenBank/DDBJ databases">
        <authorList>
            <consortium name="DOE Joint Genome Institute"/>
            <person name="Ahrendt S."/>
            <person name="Riley R."/>
            <person name="Andreopoulos W."/>
            <person name="Labutti K."/>
            <person name="Pangilinan J."/>
            <person name="Ruiz-Duenas F.J."/>
            <person name="Barrasa J.M."/>
            <person name="Sanchez-Garcia M."/>
            <person name="Camarero S."/>
            <person name="Miyauchi S."/>
            <person name="Serrano A."/>
            <person name="Linde D."/>
            <person name="Babiker R."/>
            <person name="Drula E."/>
            <person name="Ayuso-Fernandez I."/>
            <person name="Pacheco R."/>
            <person name="Padilla G."/>
            <person name="Ferreira P."/>
            <person name="Barriuso J."/>
            <person name="Kellner H."/>
            <person name="Castanera R."/>
            <person name="Alfaro M."/>
            <person name="Ramirez L."/>
            <person name="Pisabarro A.G."/>
            <person name="Kuo A."/>
            <person name="Tritt A."/>
            <person name="Lipzen A."/>
            <person name="He G."/>
            <person name="Yan M."/>
            <person name="Ng V."/>
            <person name="Cullen D."/>
            <person name="Martin F."/>
            <person name="Rosso M.-N."/>
            <person name="Henrissat B."/>
            <person name="Hibbett D."/>
            <person name="Martinez A.T."/>
            <person name="Grigoriev I.V."/>
        </authorList>
    </citation>
    <scope>NUCLEOTIDE SEQUENCE</scope>
    <source>
        <strain evidence="2">AH 40177</strain>
    </source>
</reference>
<name>A0A9P5UDY5_9AGAR</name>
<dbReference type="Proteomes" id="UP000772434">
    <property type="component" value="Unassembled WGS sequence"/>
</dbReference>
<accession>A0A9P5UDY5</accession>
<dbReference type="EMBL" id="JADNRY010000008">
    <property type="protein sequence ID" value="KAF9075679.1"/>
    <property type="molecule type" value="Genomic_DNA"/>
</dbReference>
<feature type="transmembrane region" description="Helical" evidence="1">
    <location>
        <begin position="121"/>
        <end position="141"/>
    </location>
</feature>
<comment type="caution">
    <text evidence="2">The sequence shown here is derived from an EMBL/GenBank/DDBJ whole genome shotgun (WGS) entry which is preliminary data.</text>
</comment>
<dbReference type="AlphaFoldDB" id="A0A9P5UDY5"/>
<keyword evidence="3" id="KW-1185">Reference proteome</keyword>
<keyword evidence="1" id="KW-0812">Transmembrane</keyword>
<evidence type="ECO:0000313" key="3">
    <source>
        <dbReference type="Proteomes" id="UP000772434"/>
    </source>
</evidence>
<evidence type="ECO:0000313" key="2">
    <source>
        <dbReference type="EMBL" id="KAF9075679.1"/>
    </source>
</evidence>
<keyword evidence="1" id="KW-0472">Membrane</keyword>
<protein>
    <submittedName>
        <fullName evidence="2">Uncharacterized protein</fullName>
    </submittedName>
</protein>
<keyword evidence="1" id="KW-1133">Transmembrane helix</keyword>
<sequence>MYKGDLEVVVEFCGAWRCFGVLRRHSSVSFRNAGQATMAAPSLPRVAIGVNRHDVLADKHEGWCGRLCPHSRAALLADPRARQWYHPVYEEIHALQRSKHPLVHFVVHVCPRKHLWMVSGLCNSIQTILCLLLSYFLLWLVSSETFLVLKEGVRLFGGY</sequence>
<proteinExistence type="predicted"/>
<evidence type="ECO:0000256" key="1">
    <source>
        <dbReference type="SAM" id="Phobius"/>
    </source>
</evidence>
<gene>
    <name evidence="2" type="ORF">BDP27DRAFT_950475</name>
</gene>
<organism evidence="2 3">
    <name type="scientific">Rhodocollybia butyracea</name>
    <dbReference type="NCBI Taxonomy" id="206335"/>
    <lineage>
        <taxon>Eukaryota</taxon>
        <taxon>Fungi</taxon>
        <taxon>Dikarya</taxon>
        <taxon>Basidiomycota</taxon>
        <taxon>Agaricomycotina</taxon>
        <taxon>Agaricomycetes</taxon>
        <taxon>Agaricomycetidae</taxon>
        <taxon>Agaricales</taxon>
        <taxon>Marasmiineae</taxon>
        <taxon>Omphalotaceae</taxon>
        <taxon>Rhodocollybia</taxon>
    </lineage>
</organism>